<dbReference type="Gene3D" id="3.10.50.40">
    <property type="match status" value="1"/>
</dbReference>
<name>A0A239JY99_EKHLU</name>
<dbReference type="InterPro" id="IPR001179">
    <property type="entry name" value="PPIase_FKBP_dom"/>
</dbReference>
<gene>
    <name evidence="12" type="ORF">SAMN05421640_2291</name>
</gene>
<comment type="function">
    <text evidence="8">Also involved in hydrogenase metallocenter assembly, probably by participating in the nickel insertion step. This function in hydrogenase biosynthesis requires chaperone activity and the presence of the metal-binding domain, but not PPIase activity.</text>
</comment>
<dbReference type="GO" id="GO:0005737">
    <property type="term" value="C:cytoplasm"/>
    <property type="evidence" value="ECO:0007669"/>
    <property type="project" value="UniProtKB-SubCell"/>
</dbReference>
<accession>A0A239JY99</accession>
<feature type="domain" description="PPIase FKBP-type" evidence="11">
    <location>
        <begin position="6"/>
        <end position="82"/>
    </location>
</feature>
<evidence type="ECO:0000256" key="5">
    <source>
        <dbReference type="ARBA" id="ARBA00023110"/>
    </source>
</evidence>
<proteinExistence type="inferred from homology"/>
<evidence type="ECO:0000256" key="1">
    <source>
        <dbReference type="ARBA" id="ARBA00000971"/>
    </source>
</evidence>
<comment type="subcellular location">
    <subcellularLocation>
        <location evidence="2">Cytoplasm</location>
    </subcellularLocation>
</comment>
<keyword evidence="5 9" id="KW-0697">Rotamase</keyword>
<dbReference type="EMBL" id="FZPD01000004">
    <property type="protein sequence ID" value="SNT10403.1"/>
    <property type="molecule type" value="Genomic_DNA"/>
</dbReference>
<evidence type="ECO:0000256" key="9">
    <source>
        <dbReference type="PROSITE-ProRule" id="PRU00277"/>
    </source>
</evidence>
<evidence type="ECO:0000256" key="10">
    <source>
        <dbReference type="RuleBase" id="RU003915"/>
    </source>
</evidence>
<evidence type="ECO:0000256" key="7">
    <source>
        <dbReference type="ARBA" id="ARBA00023235"/>
    </source>
</evidence>
<sequence>MKAKANDKVKVHYTGKLTSGEVFDSSEGREPLEFTVGGGQMIKGFDEAVNGMAIDEKKTVEIPSAEAYGERKDELIQEVPKNQLPEDMKPEVGQKLVATNDLGHQTYVSVTAVSEEAITVDANHDLAGKDLVFDIQLVEIA</sequence>
<dbReference type="AlphaFoldDB" id="A0A239JY99"/>
<dbReference type="InterPro" id="IPR046357">
    <property type="entry name" value="PPIase_dom_sf"/>
</dbReference>
<dbReference type="EC" id="5.2.1.8" evidence="10"/>
<comment type="catalytic activity">
    <reaction evidence="1 9 10">
        <text>[protein]-peptidylproline (omega=180) = [protein]-peptidylproline (omega=0)</text>
        <dbReference type="Rhea" id="RHEA:16237"/>
        <dbReference type="Rhea" id="RHEA-COMP:10747"/>
        <dbReference type="Rhea" id="RHEA-COMP:10748"/>
        <dbReference type="ChEBI" id="CHEBI:83833"/>
        <dbReference type="ChEBI" id="CHEBI:83834"/>
        <dbReference type="EC" id="5.2.1.8"/>
    </reaction>
</comment>
<comment type="similarity">
    <text evidence="3 10">Belongs to the FKBP-type PPIase family.</text>
</comment>
<dbReference type="RefSeq" id="WP_089357016.1">
    <property type="nucleotide sequence ID" value="NZ_FZPD01000004.1"/>
</dbReference>
<dbReference type="SUPFAM" id="SSF54534">
    <property type="entry name" value="FKBP-like"/>
    <property type="match status" value="1"/>
</dbReference>
<keyword evidence="13" id="KW-1185">Reference proteome</keyword>
<evidence type="ECO:0000256" key="4">
    <source>
        <dbReference type="ARBA" id="ARBA00022490"/>
    </source>
</evidence>
<evidence type="ECO:0000313" key="12">
    <source>
        <dbReference type="EMBL" id="SNT10403.1"/>
    </source>
</evidence>
<dbReference type="GO" id="GO:0042026">
    <property type="term" value="P:protein refolding"/>
    <property type="evidence" value="ECO:0007669"/>
    <property type="project" value="UniProtKB-ARBA"/>
</dbReference>
<evidence type="ECO:0000259" key="11">
    <source>
        <dbReference type="PROSITE" id="PS50059"/>
    </source>
</evidence>
<dbReference type="GO" id="GO:0003755">
    <property type="term" value="F:peptidyl-prolyl cis-trans isomerase activity"/>
    <property type="evidence" value="ECO:0007669"/>
    <property type="project" value="UniProtKB-UniRule"/>
</dbReference>
<dbReference type="Pfam" id="PF00254">
    <property type="entry name" value="FKBP_C"/>
    <property type="match status" value="1"/>
</dbReference>
<evidence type="ECO:0000313" key="13">
    <source>
        <dbReference type="Proteomes" id="UP000198393"/>
    </source>
</evidence>
<evidence type="ECO:0000256" key="8">
    <source>
        <dbReference type="ARBA" id="ARBA00037071"/>
    </source>
</evidence>
<evidence type="ECO:0000256" key="2">
    <source>
        <dbReference type="ARBA" id="ARBA00004496"/>
    </source>
</evidence>
<keyword evidence="4" id="KW-0963">Cytoplasm</keyword>
<keyword evidence="6" id="KW-0143">Chaperone</keyword>
<dbReference type="PROSITE" id="PS50059">
    <property type="entry name" value="FKBP_PPIASE"/>
    <property type="match status" value="1"/>
</dbReference>
<keyword evidence="7 9" id="KW-0413">Isomerase</keyword>
<evidence type="ECO:0000256" key="3">
    <source>
        <dbReference type="ARBA" id="ARBA00006577"/>
    </source>
</evidence>
<dbReference type="PANTHER" id="PTHR47861">
    <property type="entry name" value="FKBP-TYPE PEPTIDYL-PROLYL CIS-TRANS ISOMERASE SLYD"/>
    <property type="match status" value="1"/>
</dbReference>
<protein>
    <recommendedName>
        <fullName evidence="10">Peptidyl-prolyl cis-trans isomerase</fullName>
        <ecNumber evidence="10">5.2.1.8</ecNumber>
    </recommendedName>
</protein>
<dbReference type="Proteomes" id="UP000198393">
    <property type="component" value="Unassembled WGS sequence"/>
</dbReference>
<reference evidence="12 13" key="1">
    <citation type="submission" date="2017-06" db="EMBL/GenBank/DDBJ databases">
        <authorList>
            <person name="Kim H.J."/>
            <person name="Triplett B.A."/>
        </authorList>
    </citation>
    <scope>NUCLEOTIDE SEQUENCE [LARGE SCALE GENOMIC DNA]</scope>
    <source>
        <strain evidence="12 13">DSM 19307</strain>
    </source>
</reference>
<organism evidence="12 13">
    <name type="scientific">Ekhidna lutea</name>
    <dbReference type="NCBI Taxonomy" id="447679"/>
    <lineage>
        <taxon>Bacteria</taxon>
        <taxon>Pseudomonadati</taxon>
        <taxon>Bacteroidota</taxon>
        <taxon>Cytophagia</taxon>
        <taxon>Cytophagales</taxon>
        <taxon>Reichenbachiellaceae</taxon>
        <taxon>Ekhidna</taxon>
    </lineage>
</organism>
<dbReference type="OrthoDB" id="9808891at2"/>
<evidence type="ECO:0000256" key="6">
    <source>
        <dbReference type="ARBA" id="ARBA00023186"/>
    </source>
</evidence>
<dbReference type="PANTHER" id="PTHR47861:SF3">
    <property type="entry name" value="FKBP-TYPE PEPTIDYL-PROLYL CIS-TRANS ISOMERASE SLYD"/>
    <property type="match status" value="1"/>
</dbReference>